<dbReference type="SUPFAM" id="SSF50494">
    <property type="entry name" value="Trypsin-like serine proteases"/>
    <property type="match status" value="1"/>
</dbReference>
<protein>
    <submittedName>
        <fullName evidence="5">Chymotrypsin-like protease CTRL-1</fullName>
    </submittedName>
</protein>
<keyword evidence="6" id="KW-1185">Reference proteome</keyword>
<comment type="caution">
    <text evidence="5">The sequence shown here is derived from an EMBL/GenBank/DDBJ whole genome shotgun (WGS) entry which is preliminary data.</text>
</comment>
<keyword evidence="3" id="KW-0472">Membrane</keyword>
<evidence type="ECO:0000259" key="4">
    <source>
        <dbReference type="PROSITE" id="PS50240"/>
    </source>
</evidence>
<keyword evidence="2" id="KW-0720">Serine protease</keyword>
<dbReference type="InterPro" id="IPR001314">
    <property type="entry name" value="Peptidase_S1A"/>
</dbReference>
<dbReference type="PROSITE" id="PS50240">
    <property type="entry name" value="TRYPSIN_DOM"/>
    <property type="match status" value="1"/>
</dbReference>
<proteinExistence type="predicted"/>
<dbReference type="OrthoDB" id="5918597at2759"/>
<dbReference type="InterPro" id="IPR033116">
    <property type="entry name" value="TRYPSIN_SER"/>
</dbReference>
<dbReference type="PROSITE" id="PS00135">
    <property type="entry name" value="TRYPSIN_SER"/>
    <property type="match status" value="1"/>
</dbReference>
<accession>A0A3M7QMK1</accession>
<dbReference type="InterPro" id="IPR043504">
    <property type="entry name" value="Peptidase_S1_PA_chymotrypsin"/>
</dbReference>
<feature type="domain" description="Peptidase S1" evidence="4">
    <location>
        <begin position="96"/>
        <end position="320"/>
    </location>
</feature>
<dbReference type="AlphaFoldDB" id="A0A3M7QMK1"/>
<organism evidence="5 6">
    <name type="scientific">Brachionus plicatilis</name>
    <name type="common">Marine rotifer</name>
    <name type="synonym">Brachionus muelleri</name>
    <dbReference type="NCBI Taxonomy" id="10195"/>
    <lineage>
        <taxon>Eukaryota</taxon>
        <taxon>Metazoa</taxon>
        <taxon>Spiralia</taxon>
        <taxon>Gnathifera</taxon>
        <taxon>Rotifera</taxon>
        <taxon>Eurotatoria</taxon>
        <taxon>Monogononta</taxon>
        <taxon>Pseudotrocha</taxon>
        <taxon>Ploima</taxon>
        <taxon>Brachionidae</taxon>
        <taxon>Brachionus</taxon>
    </lineage>
</organism>
<evidence type="ECO:0000313" key="6">
    <source>
        <dbReference type="Proteomes" id="UP000276133"/>
    </source>
</evidence>
<dbReference type="Gene3D" id="2.40.10.10">
    <property type="entry name" value="Trypsin-like serine proteases"/>
    <property type="match status" value="1"/>
</dbReference>
<evidence type="ECO:0000256" key="1">
    <source>
        <dbReference type="ARBA" id="ARBA00023157"/>
    </source>
</evidence>
<dbReference type="GO" id="GO:0004252">
    <property type="term" value="F:serine-type endopeptidase activity"/>
    <property type="evidence" value="ECO:0007669"/>
    <property type="project" value="InterPro"/>
</dbReference>
<dbReference type="CDD" id="cd00190">
    <property type="entry name" value="Tryp_SPc"/>
    <property type="match status" value="1"/>
</dbReference>
<dbReference type="InterPro" id="IPR018114">
    <property type="entry name" value="TRYPSIN_HIS"/>
</dbReference>
<dbReference type="InterPro" id="IPR009003">
    <property type="entry name" value="Peptidase_S1_PA"/>
</dbReference>
<evidence type="ECO:0000256" key="3">
    <source>
        <dbReference type="SAM" id="Phobius"/>
    </source>
</evidence>
<evidence type="ECO:0000313" key="5">
    <source>
        <dbReference type="EMBL" id="RNA12513.1"/>
    </source>
</evidence>
<name>A0A3M7QMK1_BRAPC</name>
<dbReference type="GO" id="GO:0006508">
    <property type="term" value="P:proteolysis"/>
    <property type="evidence" value="ECO:0007669"/>
    <property type="project" value="UniProtKB-KW"/>
</dbReference>
<reference evidence="5 6" key="1">
    <citation type="journal article" date="2018" name="Sci. Rep.">
        <title>Genomic signatures of local adaptation to the degree of environmental predictability in rotifers.</title>
        <authorList>
            <person name="Franch-Gras L."/>
            <person name="Hahn C."/>
            <person name="Garcia-Roger E.M."/>
            <person name="Carmona M.J."/>
            <person name="Serra M."/>
            <person name="Gomez A."/>
        </authorList>
    </citation>
    <scope>NUCLEOTIDE SEQUENCE [LARGE SCALE GENOMIC DNA]</scope>
    <source>
        <strain evidence="5">HYR1</strain>
    </source>
</reference>
<keyword evidence="3" id="KW-0812">Transmembrane</keyword>
<dbReference type="InterPro" id="IPR001254">
    <property type="entry name" value="Trypsin_dom"/>
</dbReference>
<keyword evidence="3" id="KW-1133">Transmembrane helix</keyword>
<keyword evidence="2" id="KW-0378">Hydrolase</keyword>
<dbReference type="PROSITE" id="PS00134">
    <property type="entry name" value="TRYPSIN_HIS"/>
    <property type="match status" value="1"/>
</dbReference>
<dbReference type="SMART" id="SM00020">
    <property type="entry name" value="Tryp_SPc"/>
    <property type="match status" value="1"/>
</dbReference>
<gene>
    <name evidence="5" type="ORF">BpHYR1_046112</name>
</gene>
<dbReference type="PRINTS" id="PR00722">
    <property type="entry name" value="CHYMOTRYPSIN"/>
</dbReference>
<dbReference type="FunFam" id="2.40.10.10:FF:000068">
    <property type="entry name" value="transmembrane protease serine 2"/>
    <property type="match status" value="1"/>
</dbReference>
<dbReference type="STRING" id="10195.A0A3M7QMK1"/>
<dbReference type="Proteomes" id="UP000276133">
    <property type="component" value="Unassembled WGS sequence"/>
</dbReference>
<evidence type="ECO:0000256" key="2">
    <source>
        <dbReference type="RuleBase" id="RU363034"/>
    </source>
</evidence>
<feature type="transmembrane region" description="Helical" evidence="3">
    <location>
        <begin position="21"/>
        <end position="45"/>
    </location>
</feature>
<keyword evidence="1" id="KW-1015">Disulfide bond</keyword>
<sequence length="330" mass="36786">MNPNRSFISFNKAPRTNVTSIFLVVLGIVFILFLSASITLIILFVTGEITVKSPLNQSTTTRKIIQDTVPPQFYCGIQKVKPSIDLESLNRANGRIIGGNVAVAGSWPWKVSLRSLNKYKVGEHFCGGTLIYSQYVITAAHCVYKKNRLSYVIVVGEGDQKIYYLSDLIFHPEFNDTEIFNDIAVLKLNKPVDHVETICLPDANFTQVFGKELVLIGRGSTSGKKKDLPKNLLQTILTVKNNDSICSTSNTIYCAISFDGSSNACYGDSGSPLMYYTNERWYIYGLTSYVIVSSEKCLPYYPSYYTAVPSYLDWIGSAIATMDQSEKSKH</sequence>
<dbReference type="Pfam" id="PF00089">
    <property type="entry name" value="Trypsin"/>
    <property type="match status" value="1"/>
</dbReference>
<dbReference type="PANTHER" id="PTHR24252">
    <property type="entry name" value="ACROSIN-RELATED"/>
    <property type="match status" value="1"/>
</dbReference>
<dbReference type="PANTHER" id="PTHR24252:SF7">
    <property type="entry name" value="HYALIN"/>
    <property type="match status" value="1"/>
</dbReference>
<dbReference type="EMBL" id="REGN01005671">
    <property type="protein sequence ID" value="RNA12513.1"/>
    <property type="molecule type" value="Genomic_DNA"/>
</dbReference>
<keyword evidence="2 5" id="KW-0645">Protease</keyword>